<protein>
    <submittedName>
        <fullName evidence="2">Uncharacterized protein</fullName>
    </submittedName>
</protein>
<dbReference type="AlphaFoldDB" id="Q027V6"/>
<dbReference type="STRING" id="234267.Acid_1711"/>
<dbReference type="EMBL" id="CP000473">
    <property type="protein sequence ID" value="ABJ82701.1"/>
    <property type="molecule type" value="Genomic_DNA"/>
</dbReference>
<keyword evidence="1" id="KW-0732">Signal</keyword>
<organism evidence="2">
    <name type="scientific">Solibacter usitatus (strain Ellin6076)</name>
    <dbReference type="NCBI Taxonomy" id="234267"/>
    <lineage>
        <taxon>Bacteria</taxon>
        <taxon>Pseudomonadati</taxon>
        <taxon>Acidobacteriota</taxon>
        <taxon>Terriglobia</taxon>
        <taxon>Bryobacterales</taxon>
        <taxon>Solibacteraceae</taxon>
        <taxon>Candidatus Solibacter</taxon>
    </lineage>
</organism>
<dbReference type="HOGENOM" id="CLU_959429_0_0_0"/>
<dbReference type="InParanoid" id="Q027V6"/>
<proteinExistence type="predicted"/>
<feature type="signal peptide" evidence="1">
    <location>
        <begin position="1"/>
        <end position="21"/>
    </location>
</feature>
<sequence precursor="true">MITSRFFVAACLFAVALPAAGADAAAAALLAKSVAAFQKNLARQKQWNWTIFETRALTDKAGKTVQTMPSVTSESIIRSDGRRCNAVTAWGDGREPYLKNAGADERCQAYNAIGTPFDVAALLTSSNAGLVRRTASAIVISVLPVKSKIKSPNFAVRCAASLKATVELDPASLFPLSIEGDVAESGCDSQFVPVVHEGAATREPMVSQFRKGAAFRVTYALQKDKFDNPENSYWISVTQHYSQPWNKDSRLLYYWGRQFRVPPNNASRMVKDIKTTAQEFGAGSQLRFDK</sequence>
<evidence type="ECO:0000256" key="1">
    <source>
        <dbReference type="SAM" id="SignalP"/>
    </source>
</evidence>
<feature type="chain" id="PRO_5004163747" evidence="1">
    <location>
        <begin position="22"/>
        <end position="290"/>
    </location>
</feature>
<gene>
    <name evidence="2" type="ordered locus">Acid_1711</name>
</gene>
<name>Q027V6_SOLUE</name>
<accession>Q027V6</accession>
<reference evidence="2" key="1">
    <citation type="submission" date="2006-10" db="EMBL/GenBank/DDBJ databases">
        <title>Complete sequence of Solibacter usitatus Ellin6076.</title>
        <authorList>
            <consortium name="US DOE Joint Genome Institute"/>
            <person name="Copeland A."/>
            <person name="Lucas S."/>
            <person name="Lapidus A."/>
            <person name="Barry K."/>
            <person name="Detter J.C."/>
            <person name="Glavina del Rio T."/>
            <person name="Hammon N."/>
            <person name="Israni S."/>
            <person name="Dalin E."/>
            <person name="Tice H."/>
            <person name="Pitluck S."/>
            <person name="Thompson L.S."/>
            <person name="Brettin T."/>
            <person name="Bruce D."/>
            <person name="Han C."/>
            <person name="Tapia R."/>
            <person name="Gilna P."/>
            <person name="Schmutz J."/>
            <person name="Larimer F."/>
            <person name="Land M."/>
            <person name="Hauser L."/>
            <person name="Kyrpides N."/>
            <person name="Mikhailova N."/>
            <person name="Janssen P.H."/>
            <person name="Kuske C.R."/>
            <person name="Richardson P."/>
        </authorList>
    </citation>
    <scope>NUCLEOTIDE SEQUENCE</scope>
    <source>
        <strain evidence="2">Ellin6076</strain>
    </source>
</reference>
<dbReference type="KEGG" id="sus:Acid_1711"/>
<evidence type="ECO:0000313" key="2">
    <source>
        <dbReference type="EMBL" id="ABJ82701.1"/>
    </source>
</evidence>